<keyword evidence="7" id="KW-0175">Coiled coil</keyword>
<keyword evidence="9" id="KW-0472">Membrane</keyword>
<dbReference type="EC" id="2.7.13.3" evidence="3"/>
<organism evidence="13 14">
    <name type="scientific">Pararhodospirillum photometricum DSM 122</name>
    <dbReference type="NCBI Taxonomy" id="1150469"/>
    <lineage>
        <taxon>Bacteria</taxon>
        <taxon>Pseudomonadati</taxon>
        <taxon>Pseudomonadota</taxon>
        <taxon>Alphaproteobacteria</taxon>
        <taxon>Rhodospirillales</taxon>
        <taxon>Rhodospirillaceae</taxon>
        <taxon>Pararhodospirillum</taxon>
    </lineage>
</organism>
<evidence type="ECO:0000256" key="4">
    <source>
        <dbReference type="ARBA" id="ARBA00022553"/>
    </source>
</evidence>
<evidence type="ECO:0000313" key="14">
    <source>
        <dbReference type="Proteomes" id="UP000033220"/>
    </source>
</evidence>
<dbReference type="InterPro" id="IPR005467">
    <property type="entry name" value="His_kinase_dom"/>
</dbReference>
<keyword evidence="9" id="KW-0812">Transmembrane</keyword>
<dbReference type="Gene3D" id="1.10.287.130">
    <property type="match status" value="1"/>
</dbReference>
<evidence type="ECO:0000256" key="3">
    <source>
        <dbReference type="ARBA" id="ARBA00012438"/>
    </source>
</evidence>
<dbReference type="PRINTS" id="PR00344">
    <property type="entry name" value="BCTRLSENSOR"/>
</dbReference>
<evidence type="ECO:0000259" key="10">
    <source>
        <dbReference type="PROSITE" id="PS50109"/>
    </source>
</evidence>
<dbReference type="InterPro" id="IPR003661">
    <property type="entry name" value="HisK_dim/P_dom"/>
</dbReference>
<comment type="subcellular location">
    <subcellularLocation>
        <location evidence="2">Membrane</location>
    </subcellularLocation>
</comment>
<evidence type="ECO:0000256" key="9">
    <source>
        <dbReference type="SAM" id="Phobius"/>
    </source>
</evidence>
<evidence type="ECO:0000259" key="11">
    <source>
        <dbReference type="PROSITE" id="PS50112"/>
    </source>
</evidence>
<dbReference type="InterPro" id="IPR038188">
    <property type="entry name" value="TorS_sensor_sf"/>
</dbReference>
<dbReference type="PANTHER" id="PTHR43065">
    <property type="entry name" value="SENSOR HISTIDINE KINASE"/>
    <property type="match status" value="1"/>
</dbReference>
<evidence type="ECO:0000259" key="12">
    <source>
        <dbReference type="PROSITE" id="PS50885"/>
    </source>
</evidence>
<dbReference type="KEGG" id="rpm:RSPPHO_00885"/>
<dbReference type="InterPro" id="IPR004358">
    <property type="entry name" value="Sig_transdc_His_kin-like_C"/>
</dbReference>
<dbReference type="InterPro" id="IPR003660">
    <property type="entry name" value="HAMP_dom"/>
</dbReference>
<feature type="domain" description="HAMP" evidence="12">
    <location>
        <begin position="319"/>
        <end position="370"/>
    </location>
</feature>
<dbReference type="InterPro" id="IPR000014">
    <property type="entry name" value="PAS"/>
</dbReference>
<feature type="coiled-coil region" evidence="7">
    <location>
        <begin position="620"/>
        <end position="654"/>
    </location>
</feature>
<dbReference type="Gene3D" id="3.30.450.20">
    <property type="entry name" value="PAS domain"/>
    <property type="match status" value="2"/>
</dbReference>
<dbReference type="Gene3D" id="1.20.58.920">
    <property type="match status" value="1"/>
</dbReference>
<dbReference type="GO" id="GO:0000155">
    <property type="term" value="F:phosphorelay sensor kinase activity"/>
    <property type="evidence" value="ECO:0007669"/>
    <property type="project" value="InterPro"/>
</dbReference>
<dbReference type="SMART" id="SM00387">
    <property type="entry name" value="HATPase_c"/>
    <property type="match status" value="1"/>
</dbReference>
<evidence type="ECO:0000256" key="1">
    <source>
        <dbReference type="ARBA" id="ARBA00000085"/>
    </source>
</evidence>
<dbReference type="SUPFAM" id="SSF55874">
    <property type="entry name" value="ATPase domain of HSP90 chaperone/DNA topoisomerase II/histidine kinase"/>
    <property type="match status" value="1"/>
</dbReference>
<dbReference type="eggNOG" id="COG4191">
    <property type="taxonomic scope" value="Bacteria"/>
</dbReference>
<sequence>MTRRITVGARLLGAFLATALISVAASAVGLLSFQAVERSQRAIMDEALPAQALAHALAEGAQALVALAPQLVMAHTDVERRSASDRIRTQAQGLEDLLARLRPRVPSSPLLEDVARRRADLVATLSVLDQQIAERIVLERSLRERLDESRRALEVARLEVERPFPGLSAEARIAARLGLSEIRAFLEQIPTVPLGRLPDLRTAHGAALARVNAALAGSGAALSDYLAVLPPDVAGADPYALRERQDAVRRRTDALLTAYTRYAFRLVFAASALVHDSETAILEAARKQQHTLVRMGGLLLGLAVLSLVTAGLLGFYAHRTVIRRLGALRHSMAAHVTGHAVPVPSTGNDEISDMAAALKDLLATIAAREGDLRASEAHLRAVIDAVPEGILSVDASGTVIAASRSAQDLFGQTASLVGTSLGRLVAPPGNPGIPGTGNESVLAMMERAAHTHQVMGVYCWRARTMFPADMSAHVLDHAGRRVTVVTLSDTSERHRAEAERAHFLALLAAAQEASVDGLMVTDREGTIITSNRRFHELLGLDPDRMVTYAQPRRAQMSGETMADPQSFLNLYQGVLASPEAVAADTLVLADGRLLEGYTAPFRVGGAIAGRLWSLRDITERERVRADLTRAKDAAEKALADLRDAQGHLVEAEKMASLGQLVAGVAHEINTPVGIAVTAASLIADETRALRQQVENDTLRRSSFLAFLEQIEEASTLLLANTERASELIQSFKQVAVDQTSDERRRFDLAHYTHEVLLSLGPPLRKAPHRLDVEIPEGLILDSYPGAFARIIANLVMNALIHAFPDPATPGVLRLSAQVGADDQIEMTVADSGVGMSAEVRRRLFDPFFTTRRGQGGSGLGLNIVYNLVTHTLGGRIEVDTFPGGGSRFLVTVPRIAPLSRLAAPEGTSDDPTPSRARGPRDPGLALLGPTS</sequence>
<dbReference type="PROSITE" id="PS50109">
    <property type="entry name" value="HIS_KIN"/>
    <property type="match status" value="1"/>
</dbReference>
<dbReference type="InterPro" id="IPR035965">
    <property type="entry name" value="PAS-like_dom_sf"/>
</dbReference>
<dbReference type="Proteomes" id="UP000033220">
    <property type="component" value="Chromosome DSM 122"/>
</dbReference>
<gene>
    <name evidence="13" type="ORF">RSPPHO_00885</name>
</gene>
<name>H6SRI2_PARPM</name>
<dbReference type="PATRIC" id="fig|1150469.3.peg.1019"/>
<keyword evidence="4" id="KW-0597">Phosphoprotein</keyword>
<dbReference type="EMBL" id="HE663493">
    <property type="protein sequence ID" value="CCG07511.1"/>
    <property type="molecule type" value="Genomic_DNA"/>
</dbReference>
<dbReference type="PROSITE" id="PS50112">
    <property type="entry name" value="PAS"/>
    <property type="match status" value="2"/>
</dbReference>
<feature type="domain" description="PAS" evidence="11">
    <location>
        <begin position="503"/>
        <end position="546"/>
    </location>
</feature>
<keyword evidence="5 13" id="KW-0808">Transferase</keyword>
<dbReference type="InterPro" id="IPR036890">
    <property type="entry name" value="HATPase_C_sf"/>
</dbReference>
<reference evidence="13 14" key="1">
    <citation type="submission" date="2012-02" db="EMBL/GenBank/DDBJ databases">
        <title>Shotgun genome sequence of Phaeospirillum photometricum DSM 122.</title>
        <authorList>
            <person name="Duquesne K."/>
            <person name="Sturgis J."/>
        </authorList>
    </citation>
    <scope>NUCLEOTIDE SEQUENCE [LARGE SCALE GENOMIC DNA]</scope>
    <source>
        <strain evidence="14">DSM122</strain>
    </source>
</reference>
<dbReference type="RefSeq" id="WP_014414151.1">
    <property type="nucleotide sequence ID" value="NC_017059.1"/>
</dbReference>
<comment type="catalytic activity">
    <reaction evidence="1">
        <text>ATP + protein L-histidine = ADP + protein N-phospho-L-histidine.</text>
        <dbReference type="EC" id="2.7.13.3"/>
    </reaction>
</comment>
<keyword evidence="6" id="KW-0418">Kinase</keyword>
<evidence type="ECO:0000256" key="8">
    <source>
        <dbReference type="SAM" id="MobiDB-lite"/>
    </source>
</evidence>
<dbReference type="NCBIfam" id="TIGR00229">
    <property type="entry name" value="sensory_box"/>
    <property type="match status" value="2"/>
</dbReference>
<evidence type="ECO:0000256" key="5">
    <source>
        <dbReference type="ARBA" id="ARBA00022679"/>
    </source>
</evidence>
<dbReference type="HOGENOM" id="CLU_318284_0_0_5"/>
<evidence type="ECO:0000256" key="7">
    <source>
        <dbReference type="SAM" id="Coils"/>
    </source>
</evidence>
<dbReference type="SUPFAM" id="SSF47384">
    <property type="entry name" value="Homodimeric domain of signal transducing histidine kinase"/>
    <property type="match status" value="1"/>
</dbReference>
<dbReference type="CDD" id="cd00130">
    <property type="entry name" value="PAS"/>
    <property type="match status" value="1"/>
</dbReference>
<feature type="domain" description="PAS" evidence="11">
    <location>
        <begin position="375"/>
        <end position="411"/>
    </location>
</feature>
<proteinExistence type="predicted"/>
<dbReference type="Gene3D" id="3.30.565.10">
    <property type="entry name" value="Histidine kinase-like ATPase, C-terminal domain"/>
    <property type="match status" value="1"/>
</dbReference>
<dbReference type="InterPro" id="IPR003594">
    <property type="entry name" value="HATPase_dom"/>
</dbReference>
<dbReference type="GO" id="GO:0016020">
    <property type="term" value="C:membrane"/>
    <property type="evidence" value="ECO:0007669"/>
    <property type="project" value="UniProtKB-SubCell"/>
</dbReference>
<evidence type="ECO:0000256" key="6">
    <source>
        <dbReference type="ARBA" id="ARBA00022777"/>
    </source>
</evidence>
<dbReference type="SMART" id="SM00091">
    <property type="entry name" value="PAS"/>
    <property type="match status" value="2"/>
</dbReference>
<dbReference type="SUPFAM" id="SSF55785">
    <property type="entry name" value="PYP-like sensor domain (PAS domain)"/>
    <property type="match status" value="2"/>
</dbReference>
<dbReference type="Pfam" id="PF02518">
    <property type="entry name" value="HATPase_c"/>
    <property type="match status" value="1"/>
</dbReference>
<dbReference type="PROSITE" id="PS50885">
    <property type="entry name" value="HAMP"/>
    <property type="match status" value="1"/>
</dbReference>
<dbReference type="CDD" id="cd00082">
    <property type="entry name" value="HisKA"/>
    <property type="match status" value="1"/>
</dbReference>
<keyword evidence="9" id="KW-1133">Transmembrane helix</keyword>
<dbReference type="Pfam" id="PF13188">
    <property type="entry name" value="PAS_8"/>
    <property type="match status" value="1"/>
</dbReference>
<protein>
    <recommendedName>
        <fullName evidence="3">histidine kinase</fullName>
        <ecNumber evidence="3">2.7.13.3</ecNumber>
    </recommendedName>
</protein>
<dbReference type="Pfam" id="PF08448">
    <property type="entry name" value="PAS_4"/>
    <property type="match status" value="1"/>
</dbReference>
<dbReference type="InterPro" id="IPR036097">
    <property type="entry name" value="HisK_dim/P_sf"/>
</dbReference>
<dbReference type="OrthoDB" id="7325042at2"/>
<keyword evidence="14" id="KW-1185">Reference proteome</keyword>
<dbReference type="STRING" id="1150469.RSPPHO_00885"/>
<dbReference type="InterPro" id="IPR013656">
    <property type="entry name" value="PAS_4"/>
</dbReference>
<dbReference type="Gene3D" id="6.10.340.10">
    <property type="match status" value="1"/>
</dbReference>
<evidence type="ECO:0000313" key="13">
    <source>
        <dbReference type="EMBL" id="CCG07511.1"/>
    </source>
</evidence>
<feature type="domain" description="Histidine kinase" evidence="10">
    <location>
        <begin position="663"/>
        <end position="896"/>
    </location>
</feature>
<dbReference type="AlphaFoldDB" id="H6SRI2"/>
<dbReference type="PANTHER" id="PTHR43065:SF47">
    <property type="match status" value="1"/>
</dbReference>
<accession>H6SRI2</accession>
<evidence type="ECO:0000256" key="2">
    <source>
        <dbReference type="ARBA" id="ARBA00004370"/>
    </source>
</evidence>
<feature type="region of interest" description="Disordered" evidence="8">
    <location>
        <begin position="900"/>
        <end position="931"/>
    </location>
</feature>
<feature type="transmembrane region" description="Helical" evidence="9">
    <location>
        <begin position="295"/>
        <end position="316"/>
    </location>
</feature>